<dbReference type="AlphaFoldDB" id="M1YUZ3"/>
<dbReference type="Proteomes" id="UP000011704">
    <property type="component" value="Unassembled WGS sequence"/>
</dbReference>
<dbReference type="PROSITE" id="PS51257">
    <property type="entry name" value="PROKAR_LIPOPROTEIN"/>
    <property type="match status" value="1"/>
</dbReference>
<name>M1YUZ3_NITG3</name>
<evidence type="ECO:0008006" key="5">
    <source>
        <dbReference type="Google" id="ProtNLM"/>
    </source>
</evidence>
<feature type="region of interest" description="Disordered" evidence="1">
    <location>
        <begin position="31"/>
        <end position="59"/>
    </location>
</feature>
<dbReference type="EMBL" id="CAQJ01000007">
    <property type="protein sequence ID" value="CCQ89417.1"/>
    <property type="molecule type" value="Genomic_DNA"/>
</dbReference>
<dbReference type="RefSeq" id="WP_005005791.1">
    <property type="nucleotide sequence ID" value="NZ_HG422173.1"/>
</dbReference>
<comment type="caution">
    <text evidence="3">The sequence shown here is derived from an EMBL/GenBank/DDBJ whole genome shotgun (WGS) entry which is preliminary data.</text>
</comment>
<feature type="chain" id="PRO_5004019750" description="Lipoprotein" evidence="2">
    <location>
        <begin position="27"/>
        <end position="59"/>
    </location>
</feature>
<feature type="compositionally biased region" description="Basic and acidic residues" evidence="1">
    <location>
        <begin position="49"/>
        <end position="59"/>
    </location>
</feature>
<evidence type="ECO:0000313" key="4">
    <source>
        <dbReference type="Proteomes" id="UP000011704"/>
    </source>
</evidence>
<evidence type="ECO:0000256" key="2">
    <source>
        <dbReference type="SAM" id="SignalP"/>
    </source>
</evidence>
<reference evidence="3 4" key="1">
    <citation type="journal article" date="2013" name="Front. Microbiol.">
        <title>The genome of Nitrospina gracilis illuminates the metabolism and evolution of the major marine nitrite oxidizer.</title>
        <authorList>
            <person name="Luecker S."/>
            <person name="Nowka B."/>
            <person name="Rattei T."/>
            <person name="Spieck E."/>
            <person name="and Daims H."/>
        </authorList>
    </citation>
    <scope>NUCLEOTIDE SEQUENCE [LARGE SCALE GENOMIC DNA]</scope>
    <source>
        <strain evidence="3 4">3/211</strain>
    </source>
</reference>
<accession>M1YUZ3</accession>
<sequence>MVKRGSRLLLCVLLVFILGMGCSTVAPNHVAPSQSSEYSNGDKNLYKNPEYEHNEHRMD</sequence>
<evidence type="ECO:0000313" key="3">
    <source>
        <dbReference type="EMBL" id="CCQ89417.1"/>
    </source>
</evidence>
<feature type="signal peptide" evidence="2">
    <location>
        <begin position="1"/>
        <end position="26"/>
    </location>
</feature>
<keyword evidence="4" id="KW-1185">Reference proteome</keyword>
<gene>
    <name evidence="3" type="ORF">NITGR_1040035</name>
</gene>
<dbReference type="HOGENOM" id="CLU_2955890_0_0_0"/>
<protein>
    <recommendedName>
        <fullName evidence="5">Lipoprotein</fullName>
    </recommendedName>
</protein>
<organism evidence="3 4">
    <name type="scientific">Nitrospina gracilis (strain 3/211)</name>
    <dbReference type="NCBI Taxonomy" id="1266370"/>
    <lineage>
        <taxon>Bacteria</taxon>
        <taxon>Pseudomonadati</taxon>
        <taxon>Nitrospinota/Tectimicrobiota group</taxon>
        <taxon>Nitrospinota</taxon>
        <taxon>Nitrospinia</taxon>
        <taxon>Nitrospinales</taxon>
        <taxon>Nitrospinaceae</taxon>
        <taxon>Nitrospina</taxon>
    </lineage>
</organism>
<keyword evidence="2" id="KW-0732">Signal</keyword>
<feature type="compositionally biased region" description="Polar residues" evidence="1">
    <location>
        <begin position="31"/>
        <end position="42"/>
    </location>
</feature>
<dbReference type="InParanoid" id="M1YUZ3"/>
<proteinExistence type="predicted"/>
<evidence type="ECO:0000256" key="1">
    <source>
        <dbReference type="SAM" id="MobiDB-lite"/>
    </source>
</evidence>